<dbReference type="InterPro" id="IPR001173">
    <property type="entry name" value="Glyco_trans_2-like"/>
</dbReference>
<reference evidence="14 15" key="1">
    <citation type="journal article" date="2014" name="Int. J. Syst. Evol. Microbiol.">
        <title>Complete genome sequence of Corynebacterium casei LMG S-19264T (=DSM 44701T), isolated from a smear-ripened cheese.</title>
        <authorList>
            <consortium name="US DOE Joint Genome Institute (JGI-PGF)"/>
            <person name="Walter F."/>
            <person name="Albersmeier A."/>
            <person name="Kalinowski J."/>
            <person name="Ruckert C."/>
        </authorList>
    </citation>
    <scope>NUCLEOTIDE SEQUENCE [LARGE SCALE GENOMIC DNA]</scope>
    <source>
        <strain evidence="14 15">CGMCC 1.15286</strain>
    </source>
</reference>
<keyword evidence="6 12" id="KW-0472">Membrane</keyword>
<evidence type="ECO:0000256" key="9">
    <source>
        <dbReference type="ARBA" id="ARBA00038120"/>
    </source>
</evidence>
<comment type="subcellular location">
    <subcellularLocation>
        <location evidence="1">Cell membrane</location>
    </subcellularLocation>
</comment>
<evidence type="ECO:0000256" key="4">
    <source>
        <dbReference type="ARBA" id="ARBA00022679"/>
    </source>
</evidence>
<dbReference type="GO" id="GO:0016117">
    <property type="term" value="P:carotenoid biosynthetic process"/>
    <property type="evidence" value="ECO:0007669"/>
    <property type="project" value="UniProtKB-KW"/>
</dbReference>
<feature type="region of interest" description="Disordered" evidence="11">
    <location>
        <begin position="1"/>
        <end position="20"/>
    </location>
</feature>
<protein>
    <recommendedName>
        <fullName evidence="10">4,4'-diaponeurosporenoate glycosyltransferase</fullName>
    </recommendedName>
</protein>
<evidence type="ECO:0000256" key="11">
    <source>
        <dbReference type="SAM" id="MobiDB-lite"/>
    </source>
</evidence>
<dbReference type="InterPro" id="IPR029044">
    <property type="entry name" value="Nucleotide-diphossugar_trans"/>
</dbReference>
<dbReference type="GO" id="GO:0016757">
    <property type="term" value="F:glycosyltransferase activity"/>
    <property type="evidence" value="ECO:0007669"/>
    <property type="project" value="UniProtKB-KW"/>
</dbReference>
<keyword evidence="3" id="KW-0328">Glycosyltransferase</keyword>
<dbReference type="AlphaFoldDB" id="A0A917LZB6"/>
<comment type="similarity">
    <text evidence="9">Belongs to the glycosyltransferase 2 family. CrtQ subfamily.</text>
</comment>
<comment type="caution">
    <text evidence="14">The sequence shown here is derived from an EMBL/GenBank/DDBJ whole genome shotgun (WGS) entry which is preliminary data.</text>
</comment>
<evidence type="ECO:0000256" key="3">
    <source>
        <dbReference type="ARBA" id="ARBA00022676"/>
    </source>
</evidence>
<accession>A0A917LZB6</accession>
<evidence type="ECO:0000256" key="10">
    <source>
        <dbReference type="ARBA" id="ARBA00040345"/>
    </source>
</evidence>
<keyword evidence="5" id="KW-0125">Carotenoid biosynthesis</keyword>
<feature type="transmembrane region" description="Helical" evidence="12">
    <location>
        <begin position="265"/>
        <end position="285"/>
    </location>
</feature>
<feature type="transmembrane region" description="Helical" evidence="12">
    <location>
        <begin position="291"/>
        <end position="310"/>
    </location>
</feature>
<evidence type="ECO:0000256" key="2">
    <source>
        <dbReference type="ARBA" id="ARBA00022475"/>
    </source>
</evidence>
<dbReference type="SUPFAM" id="SSF53448">
    <property type="entry name" value="Nucleotide-diphospho-sugar transferases"/>
    <property type="match status" value="1"/>
</dbReference>
<dbReference type="PANTHER" id="PTHR43646">
    <property type="entry name" value="GLYCOSYLTRANSFERASE"/>
    <property type="match status" value="1"/>
</dbReference>
<name>A0A917LZB6_9BACL</name>
<keyword evidence="15" id="KW-1185">Reference proteome</keyword>
<evidence type="ECO:0000256" key="1">
    <source>
        <dbReference type="ARBA" id="ARBA00004236"/>
    </source>
</evidence>
<dbReference type="RefSeq" id="WP_188889503.1">
    <property type="nucleotide sequence ID" value="NZ_BMHY01000004.1"/>
</dbReference>
<dbReference type="GO" id="GO:0005886">
    <property type="term" value="C:plasma membrane"/>
    <property type="evidence" value="ECO:0007669"/>
    <property type="project" value="UniProtKB-SubCell"/>
</dbReference>
<comment type="function">
    <text evidence="7">Catalyzes the glycosylation of 4,4'-diaponeurosporenoate, i.e. the esterification of glucose at the C1'' position with the carboxyl group of 4,4'-diaponeurosporenic acid, to form glycosyl-4,4'-diaponeurosporenoate. This is a step in the biosynthesis of staphyloxanthin, an orange pigment present in most staphylococci strains.</text>
</comment>
<comment type="pathway">
    <text evidence="8">Carotenoid biosynthesis; staphyloxanthin biosynthesis; staphyloxanthin from farnesyl diphosphate: step 4/5.</text>
</comment>
<dbReference type="PANTHER" id="PTHR43646:SF2">
    <property type="entry name" value="GLYCOSYLTRANSFERASE 2-LIKE DOMAIN-CONTAINING PROTEIN"/>
    <property type="match status" value="1"/>
</dbReference>
<evidence type="ECO:0000259" key="13">
    <source>
        <dbReference type="Pfam" id="PF00535"/>
    </source>
</evidence>
<evidence type="ECO:0000313" key="14">
    <source>
        <dbReference type="EMBL" id="GGG68867.1"/>
    </source>
</evidence>
<evidence type="ECO:0000313" key="15">
    <source>
        <dbReference type="Proteomes" id="UP000600247"/>
    </source>
</evidence>
<dbReference type="Gene3D" id="3.90.550.10">
    <property type="entry name" value="Spore Coat Polysaccharide Biosynthesis Protein SpsA, Chain A"/>
    <property type="match status" value="1"/>
</dbReference>
<evidence type="ECO:0000256" key="7">
    <source>
        <dbReference type="ARBA" id="ARBA00037281"/>
    </source>
</evidence>
<gene>
    <name evidence="14" type="primary">crtQ</name>
    <name evidence="14" type="ORF">GCM10010918_24860</name>
</gene>
<feature type="transmembrane region" description="Helical" evidence="12">
    <location>
        <begin position="317"/>
        <end position="337"/>
    </location>
</feature>
<dbReference type="Pfam" id="PF00535">
    <property type="entry name" value="Glycos_transf_2"/>
    <property type="match status" value="1"/>
</dbReference>
<evidence type="ECO:0000256" key="6">
    <source>
        <dbReference type="ARBA" id="ARBA00023136"/>
    </source>
</evidence>
<evidence type="ECO:0000256" key="12">
    <source>
        <dbReference type="SAM" id="Phobius"/>
    </source>
</evidence>
<keyword evidence="12" id="KW-0812">Transmembrane</keyword>
<dbReference type="EMBL" id="BMHY01000004">
    <property type="protein sequence ID" value="GGG68867.1"/>
    <property type="molecule type" value="Genomic_DNA"/>
</dbReference>
<dbReference type="CDD" id="cd06423">
    <property type="entry name" value="CESA_like"/>
    <property type="match status" value="1"/>
</dbReference>
<evidence type="ECO:0000256" key="8">
    <source>
        <dbReference type="ARBA" id="ARBA00037904"/>
    </source>
</evidence>
<proteinExistence type="inferred from homology"/>
<sequence length="365" mass="39674">MKHMKELDASRLTGRINKSGGTNKRSGFNLAVSLPSVSVIIPARNEAFNLGALLHSLAVQDYRALEVIVVDDGSEDNTAEIALQAGARVITPGPLPLGWFGKSWACWNGANHANGELLVFIDADAILDSRALGRLAAVYRSEADSGLLTVQPYHRMIKSYEKLSAFCNLVVLASIHANDGRAGGFGPCVVCTKEAYFQAGGHRIVSGKVLENHALAQRFQAMGMPVHNYGGKGLISFRMYPDGIRSFLAGWCKSFSSGAAATPPLRLTVIALWIAGAVSAVLLWFKVASYLEAIIAAAIYLAYAIQLYLLLRRAGSFGLATAIWFPLPLLVFLYIFIRSWVQTFVGGRVQWKGRTLSTKKERSRL</sequence>
<keyword evidence="12" id="KW-1133">Transmembrane helix</keyword>
<organism evidence="14 15">
    <name type="scientific">Paenibacillus radicis</name>
    <name type="common">ex Gao et al. 2016</name>
    <dbReference type="NCBI Taxonomy" id="1737354"/>
    <lineage>
        <taxon>Bacteria</taxon>
        <taxon>Bacillati</taxon>
        <taxon>Bacillota</taxon>
        <taxon>Bacilli</taxon>
        <taxon>Bacillales</taxon>
        <taxon>Paenibacillaceae</taxon>
        <taxon>Paenibacillus</taxon>
    </lineage>
</organism>
<keyword evidence="4" id="KW-0808">Transferase</keyword>
<evidence type="ECO:0000256" key="5">
    <source>
        <dbReference type="ARBA" id="ARBA00022746"/>
    </source>
</evidence>
<keyword evidence="2" id="KW-1003">Cell membrane</keyword>
<dbReference type="Proteomes" id="UP000600247">
    <property type="component" value="Unassembled WGS sequence"/>
</dbReference>
<feature type="domain" description="Glycosyltransferase 2-like" evidence="13">
    <location>
        <begin position="38"/>
        <end position="156"/>
    </location>
</feature>